<dbReference type="SMART" id="SM00710">
    <property type="entry name" value="PbH1"/>
    <property type="match status" value="5"/>
</dbReference>
<dbReference type="Pfam" id="PF00295">
    <property type="entry name" value="Glyco_hydro_28"/>
    <property type="match status" value="1"/>
</dbReference>
<evidence type="ECO:0000256" key="12">
    <source>
        <dbReference type="PROSITE-ProRule" id="PRU10052"/>
    </source>
</evidence>
<comment type="similarity">
    <text evidence="2 13">Belongs to the glycosyl hydrolase 28 family.</text>
</comment>
<evidence type="ECO:0000256" key="10">
    <source>
        <dbReference type="ARBA" id="ARBA00023316"/>
    </source>
</evidence>
<keyword evidence="5" id="KW-0964">Secreted</keyword>
<dbReference type="InterPro" id="IPR006626">
    <property type="entry name" value="PbH1"/>
</dbReference>
<evidence type="ECO:0000256" key="5">
    <source>
        <dbReference type="ARBA" id="ARBA00022525"/>
    </source>
</evidence>
<keyword evidence="8 13" id="KW-0378">Hydrolase</keyword>
<dbReference type="GO" id="GO:0004650">
    <property type="term" value="F:polygalacturonase activity"/>
    <property type="evidence" value="ECO:0007669"/>
    <property type="project" value="UniProtKB-EC"/>
</dbReference>
<evidence type="ECO:0000256" key="6">
    <source>
        <dbReference type="ARBA" id="ARBA00022729"/>
    </source>
</evidence>
<evidence type="ECO:0000313" key="15">
    <source>
        <dbReference type="EMBL" id="SPD21594.1"/>
    </source>
</evidence>
<dbReference type="EMBL" id="OIVN01005246">
    <property type="protein sequence ID" value="SPD21594.1"/>
    <property type="molecule type" value="Genomic_DNA"/>
</dbReference>
<dbReference type="PROSITE" id="PS00502">
    <property type="entry name" value="POLYGALACTURONASE"/>
    <property type="match status" value="1"/>
</dbReference>
<dbReference type="InterPro" id="IPR012334">
    <property type="entry name" value="Pectin_lyas_fold"/>
</dbReference>
<feature type="active site" evidence="12">
    <location>
        <position position="261"/>
    </location>
</feature>
<keyword evidence="14" id="KW-1133">Transmembrane helix</keyword>
<protein>
    <recommendedName>
        <fullName evidence="3">endo-polygalacturonase</fullName>
        <ecNumber evidence="3">3.2.1.15</ecNumber>
    </recommendedName>
</protein>
<keyword evidence="4" id="KW-0134">Cell wall</keyword>
<keyword evidence="6" id="KW-0732">Signal</keyword>
<keyword evidence="14" id="KW-0812">Transmembrane</keyword>
<evidence type="ECO:0000256" key="7">
    <source>
        <dbReference type="ARBA" id="ARBA00022737"/>
    </source>
</evidence>
<proteinExistence type="inferred from homology"/>
<keyword evidence="7" id="KW-0677">Repeat</keyword>
<evidence type="ECO:0000256" key="1">
    <source>
        <dbReference type="ARBA" id="ARBA00004191"/>
    </source>
</evidence>
<accession>A0A2N9IBT4</accession>
<dbReference type="PANTHER" id="PTHR31375">
    <property type="match status" value="1"/>
</dbReference>
<keyword evidence="14" id="KW-0472">Membrane</keyword>
<dbReference type="InterPro" id="IPR011050">
    <property type="entry name" value="Pectin_lyase_fold/virulence"/>
</dbReference>
<evidence type="ECO:0000256" key="4">
    <source>
        <dbReference type="ARBA" id="ARBA00022512"/>
    </source>
</evidence>
<comment type="subcellular location">
    <subcellularLocation>
        <location evidence="1">Secreted</location>
        <location evidence="1">Cell wall</location>
    </subcellularLocation>
</comment>
<evidence type="ECO:0000256" key="14">
    <source>
        <dbReference type="SAM" id="Phobius"/>
    </source>
</evidence>
<evidence type="ECO:0000256" key="8">
    <source>
        <dbReference type="ARBA" id="ARBA00022801"/>
    </source>
</evidence>
<evidence type="ECO:0000256" key="11">
    <source>
        <dbReference type="ARBA" id="ARBA00034074"/>
    </source>
</evidence>
<dbReference type="AlphaFoldDB" id="A0A2N9IBT4"/>
<dbReference type="Gene3D" id="2.160.20.10">
    <property type="entry name" value="Single-stranded right-handed beta-helix, Pectin lyase-like"/>
    <property type="match status" value="1"/>
</dbReference>
<gene>
    <name evidence="15" type="ORF">FSB_LOCUS49476</name>
</gene>
<sequence length="474" mass="52250">MNKLRSCSFSTYLIVYIHTFTFLTSNLPCIQAAFDSLLQLPLSGSTRTRPRSRRVLFVGDFGAQGDGVHDDAKAFKDAWELACSFSGRIRIVIPAGNTFHIHPIDIAGPCRSKITIQISGTIVAPKDPDAWHGLNPRKWLYFHKIDLLASNRGFKWSYGSHVNMLQRPLLSIGASMLNVKNLMVLNSQQMHMTFSHCLRVVVSHLKVIAPARSPNTDGIHISASKGVEVRDSIIRTGDDCISIVSNSSRIRIINIICGPGHGISIGSLGKSNSWSQVHDVMVDGAFLFNTDNGVRIKTWQGGSGFASDISFQNVLMENVSNPIIIDQYYCDSRMPCANQTLAVKVENISFMHIKGTSATEEAIKFACSNDYPCEGLYLEDILLVSCSGGTTKSFCWKAYGSSLGLVYPPACFSCSESFIKQKVLLDSAIDSSRSRSHSVLNMYIYVAKRSTLIPKYCRSLLNSIFTVKDIYVGG</sequence>
<reference evidence="15" key="1">
    <citation type="submission" date="2018-02" db="EMBL/GenBank/DDBJ databases">
        <authorList>
            <person name="Cohen D.B."/>
            <person name="Kent A.D."/>
        </authorList>
    </citation>
    <scope>NUCLEOTIDE SEQUENCE</scope>
</reference>
<keyword evidence="9 13" id="KW-0326">Glycosidase</keyword>
<comment type="catalytic activity">
    <reaction evidence="11">
        <text>(1,4-alpha-D-galacturonosyl)n+m + H2O = (1,4-alpha-D-galacturonosyl)n + (1,4-alpha-D-galacturonosyl)m.</text>
        <dbReference type="EC" id="3.2.1.15"/>
    </reaction>
</comment>
<dbReference type="SUPFAM" id="SSF51126">
    <property type="entry name" value="Pectin lyase-like"/>
    <property type="match status" value="1"/>
</dbReference>
<feature type="transmembrane region" description="Helical" evidence="14">
    <location>
        <begin position="12"/>
        <end position="34"/>
    </location>
</feature>
<name>A0A2N9IBT4_FAGSY</name>
<dbReference type="InterPro" id="IPR000743">
    <property type="entry name" value="Glyco_hydro_28"/>
</dbReference>
<dbReference type="GO" id="GO:0005975">
    <property type="term" value="P:carbohydrate metabolic process"/>
    <property type="evidence" value="ECO:0007669"/>
    <property type="project" value="InterPro"/>
</dbReference>
<dbReference type="GO" id="GO:0071555">
    <property type="term" value="P:cell wall organization"/>
    <property type="evidence" value="ECO:0007669"/>
    <property type="project" value="UniProtKB-KW"/>
</dbReference>
<dbReference type="EC" id="3.2.1.15" evidence="3"/>
<organism evidence="15">
    <name type="scientific">Fagus sylvatica</name>
    <name type="common">Beechnut</name>
    <dbReference type="NCBI Taxonomy" id="28930"/>
    <lineage>
        <taxon>Eukaryota</taxon>
        <taxon>Viridiplantae</taxon>
        <taxon>Streptophyta</taxon>
        <taxon>Embryophyta</taxon>
        <taxon>Tracheophyta</taxon>
        <taxon>Spermatophyta</taxon>
        <taxon>Magnoliopsida</taxon>
        <taxon>eudicotyledons</taxon>
        <taxon>Gunneridae</taxon>
        <taxon>Pentapetalae</taxon>
        <taxon>rosids</taxon>
        <taxon>fabids</taxon>
        <taxon>Fagales</taxon>
        <taxon>Fagaceae</taxon>
        <taxon>Fagus</taxon>
    </lineage>
</organism>
<dbReference type="FunFam" id="2.160.20.10:FF:000032">
    <property type="entry name" value="Pectin lyase-like superfamily protein"/>
    <property type="match status" value="1"/>
</dbReference>
<evidence type="ECO:0000256" key="2">
    <source>
        <dbReference type="ARBA" id="ARBA00008834"/>
    </source>
</evidence>
<evidence type="ECO:0000256" key="13">
    <source>
        <dbReference type="RuleBase" id="RU361169"/>
    </source>
</evidence>
<evidence type="ECO:0000256" key="3">
    <source>
        <dbReference type="ARBA" id="ARBA00012736"/>
    </source>
</evidence>
<keyword evidence="10" id="KW-0961">Cell wall biogenesis/degradation</keyword>
<evidence type="ECO:0000256" key="9">
    <source>
        <dbReference type="ARBA" id="ARBA00023295"/>
    </source>
</evidence>